<evidence type="ECO:0000313" key="2">
    <source>
        <dbReference type="Proteomes" id="UP000789390"/>
    </source>
</evidence>
<dbReference type="Proteomes" id="UP000789390">
    <property type="component" value="Unassembled WGS sequence"/>
</dbReference>
<accession>A0A8J2RCW1</accession>
<keyword evidence="2" id="KW-1185">Reference proteome</keyword>
<name>A0A8J2RCW1_9CRUS</name>
<comment type="caution">
    <text evidence="1">The sequence shown here is derived from an EMBL/GenBank/DDBJ whole genome shotgun (WGS) entry which is preliminary data.</text>
</comment>
<sequence length="103" mass="11921">MFKKIWKSFTRLVRSNNKKLYSYQSHQTDYLTFRHRSKAEVNLVTLGDGRTEFQTPFTSRLNNSQGAKGHPSSRVIQATYHCESYNPWNNNNDVISVTFGCGI</sequence>
<dbReference type="EMBL" id="CAKKLH010000035">
    <property type="protein sequence ID" value="CAH0100321.1"/>
    <property type="molecule type" value="Genomic_DNA"/>
</dbReference>
<reference evidence="1" key="1">
    <citation type="submission" date="2021-11" db="EMBL/GenBank/DDBJ databases">
        <authorList>
            <person name="Schell T."/>
        </authorList>
    </citation>
    <scope>NUCLEOTIDE SEQUENCE</scope>
    <source>
        <strain evidence="1">M5</strain>
    </source>
</reference>
<dbReference type="AlphaFoldDB" id="A0A8J2RCW1"/>
<proteinExistence type="predicted"/>
<protein>
    <submittedName>
        <fullName evidence="1">Uncharacterized protein</fullName>
    </submittedName>
</protein>
<organism evidence="1 2">
    <name type="scientific">Daphnia galeata</name>
    <dbReference type="NCBI Taxonomy" id="27404"/>
    <lineage>
        <taxon>Eukaryota</taxon>
        <taxon>Metazoa</taxon>
        <taxon>Ecdysozoa</taxon>
        <taxon>Arthropoda</taxon>
        <taxon>Crustacea</taxon>
        <taxon>Branchiopoda</taxon>
        <taxon>Diplostraca</taxon>
        <taxon>Cladocera</taxon>
        <taxon>Anomopoda</taxon>
        <taxon>Daphniidae</taxon>
        <taxon>Daphnia</taxon>
    </lineage>
</organism>
<gene>
    <name evidence="1" type="ORF">DGAL_LOCUS2543</name>
</gene>
<evidence type="ECO:0000313" key="1">
    <source>
        <dbReference type="EMBL" id="CAH0100321.1"/>
    </source>
</evidence>